<evidence type="ECO:0000313" key="3">
    <source>
        <dbReference type="EMBL" id="SHG84568.1"/>
    </source>
</evidence>
<feature type="compositionally biased region" description="Low complexity" evidence="1">
    <location>
        <begin position="132"/>
        <end position="142"/>
    </location>
</feature>
<sequence length="167" mass="16785">MRRVIVIVAAGASLAGCSSFSMDYFKPTPPTVQVQIDSVPPGADAKTSLGPGCKTPCTVTVPAPDSGFSVSYSLNKFQPATVAVQVVHVPGDLTTPATTSMDPNPVVAELQPVGPPPKPAHKLMRPKKPKTAKTTAAAPATAGGSPFPDPGAQAPAAAPPPAPPPAH</sequence>
<feature type="compositionally biased region" description="Basic residues" evidence="1">
    <location>
        <begin position="119"/>
        <end position="131"/>
    </location>
</feature>
<dbReference type="Proteomes" id="UP000189796">
    <property type="component" value="Chromosome I"/>
</dbReference>
<evidence type="ECO:0000256" key="1">
    <source>
        <dbReference type="SAM" id="MobiDB-lite"/>
    </source>
</evidence>
<feature type="signal peptide" evidence="2">
    <location>
        <begin position="1"/>
        <end position="21"/>
    </location>
</feature>
<keyword evidence="2" id="KW-0732">Signal</keyword>
<organism evidence="3 4">
    <name type="scientific">Bradyrhizobium erythrophlei</name>
    <dbReference type="NCBI Taxonomy" id="1437360"/>
    <lineage>
        <taxon>Bacteria</taxon>
        <taxon>Pseudomonadati</taxon>
        <taxon>Pseudomonadota</taxon>
        <taxon>Alphaproteobacteria</taxon>
        <taxon>Hyphomicrobiales</taxon>
        <taxon>Nitrobacteraceae</taxon>
        <taxon>Bradyrhizobium</taxon>
    </lineage>
</organism>
<evidence type="ECO:0000256" key="2">
    <source>
        <dbReference type="SAM" id="SignalP"/>
    </source>
</evidence>
<accession>A0A1M5N4U8</accession>
<evidence type="ECO:0000313" key="4">
    <source>
        <dbReference type="Proteomes" id="UP000189796"/>
    </source>
</evidence>
<dbReference type="PROSITE" id="PS51257">
    <property type="entry name" value="PROKAR_LIPOPROTEIN"/>
    <property type="match status" value="1"/>
</dbReference>
<evidence type="ECO:0008006" key="5">
    <source>
        <dbReference type="Google" id="ProtNLM"/>
    </source>
</evidence>
<gene>
    <name evidence="3" type="ORF">SAMN05443248_2837</name>
</gene>
<dbReference type="RefSeq" id="WP_079601758.1">
    <property type="nucleotide sequence ID" value="NZ_LT670817.1"/>
</dbReference>
<protein>
    <recommendedName>
        <fullName evidence="5">PEGA domain-containing protein</fullName>
    </recommendedName>
</protein>
<feature type="region of interest" description="Disordered" evidence="1">
    <location>
        <begin position="111"/>
        <end position="167"/>
    </location>
</feature>
<reference evidence="3 4" key="1">
    <citation type="submission" date="2016-11" db="EMBL/GenBank/DDBJ databases">
        <authorList>
            <person name="Jaros S."/>
            <person name="Januszkiewicz K."/>
            <person name="Wedrychowicz H."/>
        </authorList>
    </citation>
    <scope>NUCLEOTIDE SEQUENCE [LARGE SCALE GENOMIC DNA]</scope>
    <source>
        <strain evidence="3 4">GAS138</strain>
    </source>
</reference>
<dbReference type="OrthoDB" id="7432923at2"/>
<name>A0A1M5N4U8_9BRAD</name>
<feature type="chain" id="PRO_5009912506" description="PEGA domain-containing protein" evidence="2">
    <location>
        <begin position="22"/>
        <end position="167"/>
    </location>
</feature>
<feature type="compositionally biased region" description="Pro residues" evidence="1">
    <location>
        <begin position="157"/>
        <end position="167"/>
    </location>
</feature>
<dbReference type="AlphaFoldDB" id="A0A1M5N4U8"/>
<dbReference type="EMBL" id="LT670817">
    <property type="protein sequence ID" value="SHG84568.1"/>
    <property type="molecule type" value="Genomic_DNA"/>
</dbReference>
<proteinExistence type="predicted"/>